<dbReference type="PATRIC" id="fig|294671.3.peg.304"/>
<evidence type="ECO:0000313" key="3">
    <source>
        <dbReference type="EMBL" id="AMK14863.1"/>
    </source>
</evidence>
<dbReference type="EMBL" id="CP014265">
    <property type="protein sequence ID" value="AMK14863.1"/>
    <property type="molecule type" value="Genomic_DNA"/>
</dbReference>
<evidence type="ECO:0000313" key="4">
    <source>
        <dbReference type="Proteomes" id="UP000066376"/>
    </source>
</evidence>
<evidence type="ECO:0000259" key="2">
    <source>
        <dbReference type="Pfam" id="PF00582"/>
    </source>
</evidence>
<keyword evidence="4" id="KW-1185">Reference proteome</keyword>
<dbReference type="GeneID" id="28488602"/>
<dbReference type="InterPro" id="IPR006015">
    <property type="entry name" value="Universal_stress_UspA"/>
</dbReference>
<organism evidence="3 4">
    <name type="scientific">Methanobrevibacter olleyae</name>
    <dbReference type="NCBI Taxonomy" id="294671"/>
    <lineage>
        <taxon>Archaea</taxon>
        <taxon>Methanobacteriati</taxon>
        <taxon>Methanobacteriota</taxon>
        <taxon>Methanomada group</taxon>
        <taxon>Methanobacteria</taxon>
        <taxon>Methanobacteriales</taxon>
        <taxon>Methanobacteriaceae</taxon>
        <taxon>Methanobrevibacter</taxon>
    </lineage>
</organism>
<dbReference type="AlphaFoldDB" id="A0A126QXH5"/>
<dbReference type="Gene3D" id="3.40.50.620">
    <property type="entry name" value="HUPs"/>
    <property type="match status" value="1"/>
</dbReference>
<reference evidence="4" key="2">
    <citation type="submission" date="2016-02" db="EMBL/GenBank/DDBJ databases">
        <title>The draft genome sequence of the rumen methanogen Methanobrevibacter olleyae YLM1.</title>
        <authorList>
            <consortium name="New Zealand Agricultural Greenhouse Gas Research Centre/Pastoral Greenhouse Gas Research Consortium"/>
            <person name="Kelly W.J."/>
            <person name="Li D."/>
            <person name="Lambie S.C."/>
            <person name="Attwood G.T."/>
            <person name="Altermann E."/>
            <person name="Leahy S.C."/>
        </authorList>
    </citation>
    <scope>NUCLEOTIDE SEQUENCE [LARGE SCALE GENOMIC DNA]</scope>
    <source>
        <strain evidence="4">YLM1</strain>
    </source>
</reference>
<protein>
    <submittedName>
        <fullName evidence="3">Universal stress protein UspA</fullName>
    </submittedName>
</protein>
<dbReference type="SUPFAM" id="SSF52402">
    <property type="entry name" value="Adenine nucleotide alpha hydrolases-like"/>
    <property type="match status" value="1"/>
</dbReference>
<proteinExistence type="inferred from homology"/>
<dbReference type="Proteomes" id="UP000066376">
    <property type="component" value="Chromosome"/>
</dbReference>
<reference evidence="3 4" key="1">
    <citation type="journal article" date="2016" name="Genome Announc.">
        <title>Draft Genome Sequence of the Rumen Methanogen Methanobrevibacter olleyae YLM1.</title>
        <authorList>
            <person name="Kelly W.J."/>
            <person name="Li D."/>
            <person name="Lambie S.C."/>
            <person name="Cox F."/>
            <person name="Attwood G.T."/>
            <person name="Altermann E."/>
            <person name="Leahy S.C."/>
        </authorList>
    </citation>
    <scope>NUCLEOTIDE SEQUENCE [LARGE SCALE GENOMIC DNA]</scope>
    <source>
        <strain evidence="3 4">YLM1</strain>
    </source>
</reference>
<dbReference type="InterPro" id="IPR006016">
    <property type="entry name" value="UspA"/>
</dbReference>
<dbReference type="STRING" id="294671.YLM1_0303"/>
<dbReference type="KEGG" id="mol:YLM1_0303"/>
<name>A0A126QXH5_METOL</name>
<dbReference type="InterPro" id="IPR014729">
    <property type="entry name" value="Rossmann-like_a/b/a_fold"/>
</dbReference>
<dbReference type="RefSeq" id="WP_067145637.1">
    <property type="nucleotide sequence ID" value="NZ_CP014265.1"/>
</dbReference>
<evidence type="ECO:0000256" key="1">
    <source>
        <dbReference type="ARBA" id="ARBA00008791"/>
    </source>
</evidence>
<dbReference type="Pfam" id="PF00582">
    <property type="entry name" value="Usp"/>
    <property type="match status" value="1"/>
</dbReference>
<accession>A0A126QXH5</accession>
<dbReference type="PIRSF" id="PIRSF006276">
    <property type="entry name" value="UspA"/>
    <property type="match status" value="1"/>
</dbReference>
<gene>
    <name evidence="3" type="ORF">YLM1_0303</name>
</gene>
<dbReference type="PANTHER" id="PTHR46268:SF6">
    <property type="entry name" value="UNIVERSAL STRESS PROTEIN UP12"/>
    <property type="match status" value="1"/>
</dbReference>
<feature type="domain" description="UspA" evidence="2">
    <location>
        <begin position="6"/>
        <end position="147"/>
    </location>
</feature>
<comment type="similarity">
    <text evidence="1">Belongs to the universal stress protein A family.</text>
</comment>
<dbReference type="CDD" id="cd00293">
    <property type="entry name" value="USP-like"/>
    <property type="match status" value="1"/>
</dbReference>
<sequence>MVEQLYKKILLPTDGSKYSDQSEKHALAIADVNDAEIIALSVIENSFFINLPDSETVSEVNNLLKKETEKNLNKVERLRDEEGLDVKITKKVAEGSPARVILETIEEEDIDLVVIGSSGKTGIDKFLMGSVAEKVVKSAKCCVLVVH</sequence>
<dbReference type="PANTHER" id="PTHR46268">
    <property type="entry name" value="STRESS RESPONSE PROTEIN NHAX"/>
    <property type="match status" value="1"/>
</dbReference>
<dbReference type="PRINTS" id="PR01438">
    <property type="entry name" value="UNVRSLSTRESS"/>
</dbReference>